<keyword evidence="1" id="KW-0378">Hydrolase</keyword>
<evidence type="ECO:0000313" key="2">
    <source>
        <dbReference type="Proteomes" id="UP000460549"/>
    </source>
</evidence>
<dbReference type="AlphaFoldDB" id="A0A7X2PEB6"/>
<dbReference type="RefSeq" id="WP_154426887.1">
    <property type="nucleotide sequence ID" value="NZ_VUNN01000034.1"/>
</dbReference>
<dbReference type="GO" id="GO:0004519">
    <property type="term" value="F:endonuclease activity"/>
    <property type="evidence" value="ECO:0007669"/>
    <property type="project" value="UniProtKB-KW"/>
</dbReference>
<comment type="caution">
    <text evidence="1">The sequence shown here is derived from an EMBL/GenBank/DDBJ whole genome shotgun (WGS) entry which is preliminary data.</text>
</comment>
<evidence type="ECO:0000313" key="1">
    <source>
        <dbReference type="EMBL" id="MSU07273.1"/>
    </source>
</evidence>
<dbReference type="InterPro" id="IPR018579">
    <property type="entry name" value="Restrct_endonuc_II_LlaJI"/>
</dbReference>
<protein>
    <submittedName>
        <fullName evidence="1">LlaJI family restriction endonuclease</fullName>
    </submittedName>
</protein>
<keyword evidence="1" id="KW-0540">Nuclease</keyword>
<gene>
    <name evidence="1" type="ORF">FYJ80_10940</name>
</gene>
<accession>A0A7X2PEB6</accession>
<dbReference type="EMBL" id="VUNN01000034">
    <property type="protein sequence ID" value="MSU07273.1"/>
    <property type="molecule type" value="Genomic_DNA"/>
</dbReference>
<proteinExistence type="predicted"/>
<keyword evidence="2" id="KW-1185">Reference proteome</keyword>
<keyword evidence="1" id="KW-0255">Endonuclease</keyword>
<dbReference type="Pfam" id="PF09563">
    <property type="entry name" value="RE_LlaJI"/>
    <property type="match status" value="1"/>
</dbReference>
<organism evidence="1 2">
    <name type="scientific">Bullifex porci</name>
    <dbReference type="NCBI Taxonomy" id="2606638"/>
    <lineage>
        <taxon>Bacteria</taxon>
        <taxon>Pseudomonadati</taxon>
        <taxon>Spirochaetota</taxon>
        <taxon>Spirochaetia</taxon>
        <taxon>Spirochaetales</taxon>
        <taxon>Spirochaetaceae</taxon>
        <taxon>Bullifex</taxon>
    </lineage>
</organism>
<dbReference type="Proteomes" id="UP000460549">
    <property type="component" value="Unassembled WGS sequence"/>
</dbReference>
<reference evidence="1 2" key="1">
    <citation type="submission" date="2019-08" db="EMBL/GenBank/DDBJ databases">
        <title>In-depth cultivation of the pig gut microbiome towards novel bacterial diversity and tailored functional studies.</title>
        <authorList>
            <person name="Wylensek D."/>
            <person name="Hitch T.C.A."/>
            <person name="Clavel T."/>
        </authorList>
    </citation>
    <scope>NUCLEOTIDE SEQUENCE [LARGE SCALE GENOMIC DNA]</scope>
    <source>
        <strain evidence="1 2">NM-380-WT-3C1</strain>
    </source>
</reference>
<name>A0A7X2PEB6_9SPIO</name>
<sequence length="490" mass="56715">MNVLYLAEGFKYKAEELNNLLGLDLISELLKKRVLVKLTDSSLSFEVIEEDIIEKEEPDLIDKSLYSSYAFDFVGFIVYCDICLFVYPKYFLRKKETLELRDPLSEDEIKDVFHQLSTVLYAIKKYRDSKTKNITDTSIEEIHHVRESRMAMMLYFLFDYFENGIYSNRKEINEINGNGEINWNLTIDSFQPIFVDNKPYYVSYCNQRMITNKECLASKIHAAVIKQCSDELASCGILEFLGLSEIYEIDSNTLDSLGDITALKKALINERRSQFNTRKHELLSYLIAYIEEEGKLKVKSEAQFYGTRNFNIIWEKAVSVAFGDVKDKIIGNGEERNYSTYIKNPEKKEKTHAPYYCINGNYYPWDGLRPDCICIGGNSFSILDAKYYLPEIKDGIRVGLPGVGDILKQHMYQKGYKDLIGERAKKNYFILPTCHSSNKVGIGRMPSPFFSQEDVSDIEVIFIDADKVLKAYLQNKKDDELICLLDHFNL</sequence>